<evidence type="ECO:0000256" key="2">
    <source>
        <dbReference type="ARBA" id="ARBA00023125"/>
    </source>
</evidence>
<sequence>MSASTTINGTRRLAKFPAFAVSNFDRLSAILEGQLGAKFARLPVRGDNIEAVANAALLTHSQLWFCAYGMPLSVKFPDGDYIRLQFQHQGAGGTWERGQLTGVTARQACISRAEVEIDFAADFEQLVWRIPKGILEQRLALLTGRPVGYALDFVPALDLTSPQGMVLKQLFDCLIQSVELQANPSSALVVKELEQALISAFLATCDHSGRPLLEGATPGAGSRRLSRAEAHIEANWDKPITIEDLVEVSGASARSLFRSFKETRGCTPMEFARRLRLQHARQMLSLPQSNTTVTMVAFTCGFGDAGHFAREFQRTFGERPSDVLVRGRKQLGVA</sequence>
<protein>
    <submittedName>
        <fullName evidence="5">AraC family transcriptional regulator</fullName>
    </submittedName>
</protein>
<dbReference type="InterPro" id="IPR009057">
    <property type="entry name" value="Homeodomain-like_sf"/>
</dbReference>
<keyword evidence="3" id="KW-0804">Transcription</keyword>
<accession>A0ABU5DYJ7</accession>
<dbReference type="EMBL" id="JAXCLX010000001">
    <property type="protein sequence ID" value="MDY0872092.1"/>
    <property type="molecule type" value="Genomic_DNA"/>
</dbReference>
<evidence type="ECO:0000256" key="1">
    <source>
        <dbReference type="ARBA" id="ARBA00023015"/>
    </source>
</evidence>
<proteinExistence type="predicted"/>
<comment type="caution">
    <text evidence="5">The sequence shown here is derived from an EMBL/GenBank/DDBJ whole genome shotgun (WGS) entry which is preliminary data.</text>
</comment>
<evidence type="ECO:0000256" key="3">
    <source>
        <dbReference type="ARBA" id="ARBA00023163"/>
    </source>
</evidence>
<evidence type="ECO:0000313" key="5">
    <source>
        <dbReference type="EMBL" id="MDY0872092.1"/>
    </source>
</evidence>
<dbReference type="SMART" id="SM00342">
    <property type="entry name" value="HTH_ARAC"/>
    <property type="match status" value="1"/>
</dbReference>
<dbReference type="Pfam" id="PF12833">
    <property type="entry name" value="HTH_18"/>
    <property type="match status" value="1"/>
</dbReference>
<dbReference type="SUPFAM" id="SSF46689">
    <property type="entry name" value="Homeodomain-like"/>
    <property type="match status" value="2"/>
</dbReference>
<organism evidence="5 6">
    <name type="scientific">Dongia rigui</name>
    <dbReference type="NCBI Taxonomy" id="940149"/>
    <lineage>
        <taxon>Bacteria</taxon>
        <taxon>Pseudomonadati</taxon>
        <taxon>Pseudomonadota</taxon>
        <taxon>Alphaproteobacteria</taxon>
        <taxon>Rhodospirillales</taxon>
        <taxon>Dongiaceae</taxon>
        <taxon>Dongia</taxon>
    </lineage>
</organism>
<keyword evidence="1" id="KW-0805">Transcription regulation</keyword>
<evidence type="ECO:0000313" key="6">
    <source>
        <dbReference type="Proteomes" id="UP001271769"/>
    </source>
</evidence>
<dbReference type="Pfam" id="PF14525">
    <property type="entry name" value="AraC_binding_2"/>
    <property type="match status" value="1"/>
</dbReference>
<dbReference type="PROSITE" id="PS01124">
    <property type="entry name" value="HTH_ARAC_FAMILY_2"/>
    <property type="match status" value="1"/>
</dbReference>
<dbReference type="InterPro" id="IPR018060">
    <property type="entry name" value="HTH_AraC"/>
</dbReference>
<dbReference type="PANTHER" id="PTHR46796:SF6">
    <property type="entry name" value="ARAC SUBFAMILY"/>
    <property type="match status" value="1"/>
</dbReference>
<gene>
    <name evidence="5" type="ORF">SMD31_09165</name>
</gene>
<dbReference type="InterPro" id="IPR050204">
    <property type="entry name" value="AraC_XylS_family_regulators"/>
</dbReference>
<reference evidence="5 6" key="1">
    <citation type="journal article" date="2013" name="Antonie Van Leeuwenhoek">
        <title>Dongia rigui sp. nov., isolated from freshwater of a large wetland in Korea.</title>
        <authorList>
            <person name="Baik K.S."/>
            <person name="Hwang Y.M."/>
            <person name="Choi J.S."/>
            <person name="Kwon J."/>
            <person name="Seong C.N."/>
        </authorList>
    </citation>
    <scope>NUCLEOTIDE SEQUENCE [LARGE SCALE GENOMIC DNA]</scope>
    <source>
        <strain evidence="5 6">04SU4-P</strain>
    </source>
</reference>
<dbReference type="Gene3D" id="1.10.10.60">
    <property type="entry name" value="Homeodomain-like"/>
    <property type="match status" value="1"/>
</dbReference>
<dbReference type="RefSeq" id="WP_320500509.1">
    <property type="nucleotide sequence ID" value="NZ_JAXCLX010000001.1"/>
</dbReference>
<keyword evidence="2" id="KW-0238">DNA-binding</keyword>
<dbReference type="Proteomes" id="UP001271769">
    <property type="component" value="Unassembled WGS sequence"/>
</dbReference>
<name>A0ABU5DYJ7_9PROT</name>
<dbReference type="PANTHER" id="PTHR46796">
    <property type="entry name" value="HTH-TYPE TRANSCRIPTIONAL ACTIVATOR RHAS-RELATED"/>
    <property type="match status" value="1"/>
</dbReference>
<feature type="domain" description="HTH araC/xylS-type" evidence="4">
    <location>
        <begin position="226"/>
        <end position="326"/>
    </location>
</feature>
<keyword evidence="6" id="KW-1185">Reference proteome</keyword>
<evidence type="ECO:0000259" key="4">
    <source>
        <dbReference type="PROSITE" id="PS01124"/>
    </source>
</evidence>
<dbReference type="InterPro" id="IPR035418">
    <property type="entry name" value="AraC-bd_2"/>
</dbReference>